<evidence type="ECO:0000256" key="8">
    <source>
        <dbReference type="ARBA" id="ARBA00023096"/>
    </source>
</evidence>
<dbReference type="GO" id="GO:0004648">
    <property type="term" value="F:O-phospho-L-serine:2-oxoglutarate aminotransferase activity"/>
    <property type="evidence" value="ECO:0007669"/>
    <property type="project" value="UniProtKB-UniRule"/>
</dbReference>
<dbReference type="NCBIfam" id="NF003764">
    <property type="entry name" value="PRK05355.1"/>
    <property type="match status" value="1"/>
</dbReference>
<dbReference type="Gene3D" id="3.90.1150.10">
    <property type="entry name" value="Aspartate Aminotransferase, domain 1"/>
    <property type="match status" value="1"/>
</dbReference>
<evidence type="ECO:0000256" key="5">
    <source>
        <dbReference type="ARBA" id="ARBA00022605"/>
    </source>
</evidence>
<reference evidence="15" key="2">
    <citation type="submission" date="2020-09" db="EMBL/GenBank/DDBJ databases">
        <authorList>
            <person name="Sun Q."/>
            <person name="Kim S."/>
        </authorList>
    </citation>
    <scope>NUCLEOTIDE SEQUENCE</scope>
    <source>
        <strain evidence="15">KCTC 23732</strain>
    </source>
</reference>
<feature type="binding site" evidence="12">
    <location>
        <begin position="77"/>
        <end position="78"/>
    </location>
    <ligand>
        <name>pyridoxal 5'-phosphate</name>
        <dbReference type="ChEBI" id="CHEBI:597326"/>
    </ligand>
</feature>
<organism evidence="15 16">
    <name type="scientific">Advenella faeciporci</name>
    <dbReference type="NCBI Taxonomy" id="797535"/>
    <lineage>
        <taxon>Bacteria</taxon>
        <taxon>Pseudomonadati</taxon>
        <taxon>Pseudomonadota</taxon>
        <taxon>Betaproteobacteria</taxon>
        <taxon>Burkholderiales</taxon>
        <taxon>Alcaligenaceae</taxon>
    </lineage>
</organism>
<evidence type="ECO:0000313" key="16">
    <source>
        <dbReference type="Proteomes" id="UP000608345"/>
    </source>
</evidence>
<protein>
    <recommendedName>
        <fullName evidence="12">Phosphoserine aminotransferase</fullName>
        <ecNumber evidence="12">2.6.1.52</ecNumber>
    </recommendedName>
    <alternativeName>
        <fullName evidence="12">Phosphohydroxythreonine aminotransferase</fullName>
        <shortName evidence="12">PSAT</shortName>
    </alternativeName>
</protein>
<comment type="subcellular location">
    <subcellularLocation>
        <location evidence="12">Cytoplasm</location>
    </subcellularLocation>
</comment>
<evidence type="ECO:0000256" key="7">
    <source>
        <dbReference type="ARBA" id="ARBA00022898"/>
    </source>
</evidence>
<evidence type="ECO:0000256" key="10">
    <source>
        <dbReference type="ARBA" id="ARBA00047630"/>
    </source>
</evidence>
<dbReference type="NCBIfam" id="TIGR01364">
    <property type="entry name" value="serC_1"/>
    <property type="match status" value="1"/>
</dbReference>
<evidence type="ECO:0000256" key="2">
    <source>
        <dbReference type="ARBA" id="ARBA00005099"/>
    </source>
</evidence>
<comment type="subunit">
    <text evidence="12">Homodimer.</text>
</comment>
<dbReference type="GO" id="GO:0030170">
    <property type="term" value="F:pyridoxal phosphate binding"/>
    <property type="evidence" value="ECO:0007669"/>
    <property type="project" value="UniProtKB-UniRule"/>
</dbReference>
<dbReference type="HAMAP" id="MF_00160">
    <property type="entry name" value="SerC_aminotrans_5"/>
    <property type="match status" value="1"/>
</dbReference>
<comment type="pathway">
    <text evidence="1 12">Cofactor biosynthesis; pyridoxine 5'-phosphate biosynthesis; pyridoxine 5'-phosphate from D-erythrose 4-phosphate: step 3/5.</text>
</comment>
<name>A0A918MVU6_9BURK</name>
<comment type="catalytic activity">
    <reaction evidence="10 12">
        <text>4-(phosphooxy)-L-threonine + 2-oxoglutarate = (R)-3-hydroxy-2-oxo-4-phosphooxybutanoate + L-glutamate</text>
        <dbReference type="Rhea" id="RHEA:16573"/>
        <dbReference type="ChEBI" id="CHEBI:16810"/>
        <dbReference type="ChEBI" id="CHEBI:29985"/>
        <dbReference type="ChEBI" id="CHEBI:58452"/>
        <dbReference type="ChEBI" id="CHEBI:58538"/>
        <dbReference type="EC" id="2.6.1.52"/>
    </reaction>
</comment>
<dbReference type="InterPro" id="IPR015422">
    <property type="entry name" value="PyrdxlP-dep_Trfase_small"/>
</dbReference>
<dbReference type="GO" id="GO:0008615">
    <property type="term" value="P:pyridoxine biosynthetic process"/>
    <property type="evidence" value="ECO:0007669"/>
    <property type="project" value="UniProtKB-UniRule"/>
</dbReference>
<evidence type="ECO:0000256" key="6">
    <source>
        <dbReference type="ARBA" id="ARBA00022679"/>
    </source>
</evidence>
<dbReference type="PROSITE" id="PS00595">
    <property type="entry name" value="AA_TRANSFER_CLASS_5"/>
    <property type="match status" value="1"/>
</dbReference>
<keyword evidence="8 12" id="KW-0664">Pyridoxine biosynthesis</keyword>
<keyword evidence="12" id="KW-0963">Cytoplasm</keyword>
<dbReference type="InterPro" id="IPR015424">
    <property type="entry name" value="PyrdxlP-dep_Trfase"/>
</dbReference>
<dbReference type="GO" id="GO:0005737">
    <property type="term" value="C:cytoplasm"/>
    <property type="evidence" value="ECO:0007669"/>
    <property type="project" value="UniProtKB-SubCell"/>
</dbReference>
<keyword evidence="5 12" id="KW-0028">Amino-acid biosynthesis</keyword>
<dbReference type="FunFam" id="3.40.640.10:FF:000010">
    <property type="entry name" value="Phosphoserine aminotransferase"/>
    <property type="match status" value="1"/>
</dbReference>
<evidence type="ECO:0000259" key="14">
    <source>
        <dbReference type="Pfam" id="PF00266"/>
    </source>
</evidence>
<dbReference type="GO" id="GO:0006564">
    <property type="term" value="P:L-serine biosynthetic process"/>
    <property type="evidence" value="ECO:0007669"/>
    <property type="project" value="UniProtKB-UniRule"/>
</dbReference>
<gene>
    <name evidence="12 15" type="primary">serC</name>
    <name evidence="15" type="ORF">GCM10011450_02110</name>
</gene>
<comment type="cofactor">
    <cofactor evidence="12">
        <name>pyridoxal 5'-phosphate</name>
        <dbReference type="ChEBI" id="CHEBI:597326"/>
    </cofactor>
    <text evidence="12">Binds 1 pyridoxal phosphate per subunit.</text>
</comment>
<reference evidence="15" key="1">
    <citation type="journal article" date="2014" name="Int. J. Syst. Evol. Microbiol.">
        <title>Complete genome sequence of Corynebacterium casei LMG S-19264T (=DSM 44701T), isolated from a smear-ripened cheese.</title>
        <authorList>
            <consortium name="US DOE Joint Genome Institute (JGI-PGF)"/>
            <person name="Walter F."/>
            <person name="Albersmeier A."/>
            <person name="Kalinowski J."/>
            <person name="Ruckert C."/>
        </authorList>
    </citation>
    <scope>NUCLEOTIDE SEQUENCE</scope>
    <source>
        <strain evidence="15">KCTC 23732</strain>
    </source>
</reference>
<comment type="similarity">
    <text evidence="3 12">Belongs to the class-V pyridoxal-phosphate-dependent aminotransferase family. SerC subfamily.</text>
</comment>
<evidence type="ECO:0000256" key="3">
    <source>
        <dbReference type="ARBA" id="ARBA00006904"/>
    </source>
</evidence>
<feature type="binding site" evidence="12">
    <location>
        <position position="43"/>
    </location>
    <ligand>
        <name>L-glutamate</name>
        <dbReference type="ChEBI" id="CHEBI:29985"/>
    </ligand>
</feature>
<feature type="domain" description="Aminotransferase class V" evidence="14">
    <location>
        <begin position="6"/>
        <end position="365"/>
    </location>
</feature>
<dbReference type="PANTHER" id="PTHR43247">
    <property type="entry name" value="PHOSPHOSERINE AMINOTRANSFERASE"/>
    <property type="match status" value="1"/>
</dbReference>
<dbReference type="Pfam" id="PF00266">
    <property type="entry name" value="Aminotran_5"/>
    <property type="match status" value="1"/>
</dbReference>
<dbReference type="Proteomes" id="UP000608345">
    <property type="component" value="Unassembled WGS sequence"/>
</dbReference>
<dbReference type="InterPro" id="IPR022278">
    <property type="entry name" value="Pser_aminoTfrase"/>
</dbReference>
<dbReference type="InterPro" id="IPR000192">
    <property type="entry name" value="Aminotrans_V_dom"/>
</dbReference>
<dbReference type="SUPFAM" id="SSF53383">
    <property type="entry name" value="PLP-dependent transferases"/>
    <property type="match status" value="1"/>
</dbReference>
<feature type="binding site" evidence="12">
    <location>
        <position position="164"/>
    </location>
    <ligand>
        <name>pyridoxal 5'-phosphate</name>
        <dbReference type="ChEBI" id="CHEBI:597326"/>
    </ligand>
</feature>
<keyword evidence="6 12" id="KW-0808">Transferase</keyword>
<evidence type="ECO:0000256" key="13">
    <source>
        <dbReference type="RuleBase" id="RU004505"/>
    </source>
</evidence>
<feature type="modified residue" description="N6-(pyridoxal phosphate)lysine" evidence="12">
    <location>
        <position position="213"/>
    </location>
</feature>
<comment type="caution">
    <text evidence="15">The sequence shown here is derived from an EMBL/GenBank/DDBJ whole genome shotgun (WGS) entry which is preliminary data.</text>
</comment>
<keyword evidence="9 12" id="KW-0718">Serine biosynthesis</keyword>
<evidence type="ECO:0000313" key="15">
    <source>
        <dbReference type="EMBL" id="GGW76125.1"/>
    </source>
</evidence>
<comment type="catalytic activity">
    <reaction evidence="11 12 13">
        <text>O-phospho-L-serine + 2-oxoglutarate = 3-phosphooxypyruvate + L-glutamate</text>
        <dbReference type="Rhea" id="RHEA:14329"/>
        <dbReference type="ChEBI" id="CHEBI:16810"/>
        <dbReference type="ChEBI" id="CHEBI:18110"/>
        <dbReference type="ChEBI" id="CHEBI:29985"/>
        <dbReference type="ChEBI" id="CHEBI:57524"/>
        <dbReference type="EC" id="2.6.1.52"/>
    </reaction>
</comment>
<dbReference type="InterPro" id="IPR015421">
    <property type="entry name" value="PyrdxlP-dep_Trfase_major"/>
</dbReference>
<dbReference type="FunFam" id="3.90.1150.10:FF:000006">
    <property type="entry name" value="Phosphoserine aminotransferase"/>
    <property type="match status" value="1"/>
</dbReference>
<comment type="caution">
    <text evidence="12">Lacks conserved residue(s) required for the propagation of feature annotation.</text>
</comment>
<evidence type="ECO:0000256" key="1">
    <source>
        <dbReference type="ARBA" id="ARBA00004915"/>
    </source>
</evidence>
<dbReference type="EMBL" id="BMYS01000001">
    <property type="protein sequence ID" value="GGW76125.1"/>
    <property type="molecule type" value="Genomic_DNA"/>
</dbReference>
<keyword evidence="16" id="KW-1185">Reference proteome</keyword>
<keyword evidence="7 12" id="KW-0663">Pyridoxal phosphate</keyword>
<feature type="binding site" evidence="12">
    <location>
        <position position="189"/>
    </location>
    <ligand>
        <name>pyridoxal 5'-phosphate</name>
        <dbReference type="ChEBI" id="CHEBI:597326"/>
    </ligand>
</feature>
<comment type="pathway">
    <text evidence="2 12 13">Amino-acid biosynthesis; L-serine biosynthesis; L-serine from 3-phospho-D-glycerate: step 2/3.</text>
</comment>
<dbReference type="PIRSF" id="PIRSF000525">
    <property type="entry name" value="SerC"/>
    <property type="match status" value="1"/>
</dbReference>
<feature type="binding site" evidence="12">
    <location>
        <begin position="254"/>
        <end position="255"/>
    </location>
    <ligand>
        <name>pyridoxal 5'-phosphate</name>
        <dbReference type="ChEBI" id="CHEBI:597326"/>
    </ligand>
</feature>
<evidence type="ECO:0000256" key="4">
    <source>
        <dbReference type="ARBA" id="ARBA00022576"/>
    </source>
</evidence>
<comment type="function">
    <text evidence="12">Catalyzes the reversible conversion of 3-phosphohydroxypyruvate to phosphoserine and of 3-hydroxy-2-oxo-4-phosphonooxybutanoate to phosphohydroxythreonine.</text>
</comment>
<keyword evidence="4 12" id="KW-0032">Aminotransferase</keyword>
<dbReference type="AlphaFoldDB" id="A0A918MVU6"/>
<feature type="binding site" evidence="12">
    <location>
        <position position="212"/>
    </location>
    <ligand>
        <name>pyridoxal 5'-phosphate</name>
        <dbReference type="ChEBI" id="CHEBI:597326"/>
    </ligand>
</feature>
<feature type="binding site" evidence="12">
    <location>
        <position position="105"/>
    </location>
    <ligand>
        <name>pyridoxal 5'-phosphate</name>
        <dbReference type="ChEBI" id="CHEBI:597326"/>
    </ligand>
</feature>
<dbReference type="Gene3D" id="3.40.640.10">
    <property type="entry name" value="Type I PLP-dependent aspartate aminotransferase-like (Major domain)"/>
    <property type="match status" value="1"/>
</dbReference>
<accession>A0A918MVU6</accession>
<dbReference type="InterPro" id="IPR020578">
    <property type="entry name" value="Aminotrans_V_PyrdxlP_BS"/>
</dbReference>
<dbReference type="EC" id="2.6.1.52" evidence="12"/>
<dbReference type="PANTHER" id="PTHR43247:SF1">
    <property type="entry name" value="PHOSPHOSERINE AMINOTRANSFERASE"/>
    <property type="match status" value="1"/>
</dbReference>
<evidence type="ECO:0000256" key="12">
    <source>
        <dbReference type="HAMAP-Rule" id="MF_00160"/>
    </source>
</evidence>
<dbReference type="RefSeq" id="WP_189383583.1">
    <property type="nucleotide sequence ID" value="NZ_BAABFY010000002.1"/>
</dbReference>
<proteinExistence type="inferred from homology"/>
<evidence type="ECO:0000256" key="9">
    <source>
        <dbReference type="ARBA" id="ARBA00023299"/>
    </source>
</evidence>
<evidence type="ECO:0000256" key="11">
    <source>
        <dbReference type="ARBA" id="ARBA00049007"/>
    </source>
</evidence>
<sequence>MDKQYWNFSAGPSKLPGEVLQQAAEEMLDWHGSGQSVMEMSHRGPEFTQICDEAEADLRALMDIPEEYAVMFMQGGATAENAILPMNLIARNASHSADYVLTGIWSTKSYKEATRYGTVRIAAQSHQDRQINGHTYAPWTWVPAFEEWKVNPDSSYLHFCSNETIGGVEIGALPDMSSLGAGSVPLVVDASSHFLSRPLDIRQTGMVYAGAQKNAGPAGVTVVILHRDLLGHALPYCPSAFDYVNVARERSRFNTPPTYAIYIAGLVFKWLLAKGGLAAIEAENISKAKALYRQLDSSDFYCNAIQPEYRSRMNVPFTLRDDSLNAAFLEGAQKQQLLNLKGHKSVGGMRASIYNAMPMEGVLALIDYLKEFERQHG</sequence>